<protein>
    <submittedName>
        <fullName evidence="2">Uncharacterized protein</fullName>
    </submittedName>
</protein>
<reference evidence="2" key="1">
    <citation type="submission" date="2017-02" db="UniProtKB">
        <authorList>
            <consortium name="WormBaseParasite"/>
        </authorList>
    </citation>
    <scope>IDENTIFICATION</scope>
</reference>
<evidence type="ECO:0000313" key="1">
    <source>
        <dbReference type="Proteomes" id="UP000036681"/>
    </source>
</evidence>
<dbReference type="WBParaSite" id="ALUE_0002070801-mRNA-1">
    <property type="protein sequence ID" value="ALUE_0002070801-mRNA-1"/>
    <property type="gene ID" value="ALUE_0002070801"/>
</dbReference>
<proteinExistence type="predicted"/>
<keyword evidence="1" id="KW-1185">Reference proteome</keyword>
<accession>A0A0M3IPN0</accession>
<dbReference type="AlphaFoldDB" id="A0A0M3IPN0"/>
<organism evidence="1 2">
    <name type="scientific">Ascaris lumbricoides</name>
    <name type="common">Giant roundworm</name>
    <dbReference type="NCBI Taxonomy" id="6252"/>
    <lineage>
        <taxon>Eukaryota</taxon>
        <taxon>Metazoa</taxon>
        <taxon>Ecdysozoa</taxon>
        <taxon>Nematoda</taxon>
        <taxon>Chromadorea</taxon>
        <taxon>Rhabditida</taxon>
        <taxon>Spirurina</taxon>
        <taxon>Ascaridomorpha</taxon>
        <taxon>Ascaridoidea</taxon>
        <taxon>Ascarididae</taxon>
        <taxon>Ascaris</taxon>
    </lineage>
</organism>
<evidence type="ECO:0000313" key="2">
    <source>
        <dbReference type="WBParaSite" id="ALUE_0002070801-mRNA-1"/>
    </source>
</evidence>
<dbReference type="Proteomes" id="UP000036681">
    <property type="component" value="Unplaced"/>
</dbReference>
<sequence length="144" mass="15977">MISTVRSWFRAKWPKPGALFCLNLTAKRVPGSSKSMQHNGYVLVCAKEYTTRHEADESGIRTHASEETGALNQRLRPLGHLARADESGIRTHASEETGALNQRLRPLGHLASSTYFSVRPANCSWQLLISEKVCLCSPLAKFVI</sequence>
<name>A0A0M3IPN0_ASCLU</name>